<protein>
    <submittedName>
        <fullName evidence="1">Uncharacterized protein</fullName>
    </submittedName>
</protein>
<gene>
    <name evidence="1" type="ORF">CK203_058228</name>
</gene>
<proteinExistence type="predicted"/>
<evidence type="ECO:0000313" key="1">
    <source>
        <dbReference type="EMBL" id="RVW79752.1"/>
    </source>
</evidence>
<organism evidence="1 2">
    <name type="scientific">Vitis vinifera</name>
    <name type="common">Grape</name>
    <dbReference type="NCBI Taxonomy" id="29760"/>
    <lineage>
        <taxon>Eukaryota</taxon>
        <taxon>Viridiplantae</taxon>
        <taxon>Streptophyta</taxon>
        <taxon>Embryophyta</taxon>
        <taxon>Tracheophyta</taxon>
        <taxon>Spermatophyta</taxon>
        <taxon>Magnoliopsida</taxon>
        <taxon>eudicotyledons</taxon>
        <taxon>Gunneridae</taxon>
        <taxon>Pentapetalae</taxon>
        <taxon>rosids</taxon>
        <taxon>Vitales</taxon>
        <taxon>Vitaceae</taxon>
        <taxon>Viteae</taxon>
        <taxon>Vitis</taxon>
    </lineage>
</organism>
<reference evidence="1 2" key="1">
    <citation type="journal article" date="2018" name="PLoS Genet.">
        <title>Population sequencing reveals clonal diversity and ancestral inbreeding in the grapevine cultivar Chardonnay.</title>
        <authorList>
            <person name="Roach M.J."/>
            <person name="Johnson D.L."/>
            <person name="Bohlmann J."/>
            <person name="van Vuuren H.J."/>
            <person name="Jones S.J."/>
            <person name="Pretorius I.S."/>
            <person name="Schmidt S.A."/>
            <person name="Borneman A.R."/>
        </authorList>
    </citation>
    <scope>NUCLEOTIDE SEQUENCE [LARGE SCALE GENOMIC DNA]</scope>
    <source>
        <strain evidence="2">cv. Chardonnay</strain>
        <tissue evidence="1">Leaf</tissue>
    </source>
</reference>
<comment type="caution">
    <text evidence="1">The sequence shown here is derived from an EMBL/GenBank/DDBJ whole genome shotgun (WGS) entry which is preliminary data.</text>
</comment>
<dbReference type="Proteomes" id="UP000288805">
    <property type="component" value="Unassembled WGS sequence"/>
</dbReference>
<name>A0A438H5M7_VITVI</name>
<sequence length="65" mass="7225">MYSFTASSSEIRDALKDQDLQELINKIDQSPDAENELEKAMGIEAFSIFTDKVFPSIAVHVLSCS</sequence>
<evidence type="ECO:0000313" key="2">
    <source>
        <dbReference type="Proteomes" id="UP000288805"/>
    </source>
</evidence>
<accession>A0A438H5M7</accession>
<dbReference type="EMBL" id="QGNW01000275">
    <property type="protein sequence ID" value="RVW79752.1"/>
    <property type="molecule type" value="Genomic_DNA"/>
</dbReference>
<dbReference type="AlphaFoldDB" id="A0A438H5M7"/>